<dbReference type="PROSITE" id="PS00028">
    <property type="entry name" value="ZINC_FINGER_C2H2_1"/>
    <property type="match status" value="2"/>
</dbReference>
<dbReference type="FunFam" id="3.30.160.60:FF:001289">
    <property type="entry name" value="Zinc finger protein 574"/>
    <property type="match status" value="2"/>
</dbReference>
<evidence type="ECO:0000256" key="7">
    <source>
        <dbReference type="ARBA" id="ARBA00023163"/>
    </source>
</evidence>
<dbReference type="AlphaFoldDB" id="A0A482VJC2"/>
<name>A0A482VJC2_ASBVE</name>
<comment type="caution">
    <text evidence="11">The sequence shown here is derived from an EMBL/GenBank/DDBJ whole genome shotgun (WGS) entry which is preliminary data.</text>
</comment>
<dbReference type="EMBL" id="QDEB01094391">
    <property type="protein sequence ID" value="RZC32813.1"/>
    <property type="molecule type" value="Genomic_DNA"/>
</dbReference>
<dbReference type="InterPro" id="IPR036236">
    <property type="entry name" value="Znf_C2H2_sf"/>
</dbReference>
<evidence type="ECO:0000256" key="9">
    <source>
        <dbReference type="PROSITE-ProRule" id="PRU00042"/>
    </source>
</evidence>
<evidence type="ECO:0000313" key="11">
    <source>
        <dbReference type="EMBL" id="RZC32813.1"/>
    </source>
</evidence>
<accession>A0A482VJC2</accession>
<evidence type="ECO:0000313" key="12">
    <source>
        <dbReference type="EMBL" id="RZC34670.1"/>
    </source>
</evidence>
<dbReference type="STRING" id="1661398.A0A482VJC2"/>
<dbReference type="GO" id="GO:0005634">
    <property type="term" value="C:nucleus"/>
    <property type="evidence" value="ECO:0007669"/>
    <property type="project" value="UniProtKB-SubCell"/>
</dbReference>
<dbReference type="SMART" id="SM00355">
    <property type="entry name" value="ZnF_C2H2"/>
    <property type="match status" value="2"/>
</dbReference>
<keyword evidence="5" id="KW-0862">Zinc</keyword>
<dbReference type="InterPro" id="IPR013087">
    <property type="entry name" value="Znf_C2H2_type"/>
</dbReference>
<gene>
    <name evidence="12" type="ORF">BDFB_015177</name>
    <name evidence="11" type="ORF">BDFB_015178</name>
</gene>
<dbReference type="PANTHER" id="PTHR24394">
    <property type="entry name" value="ZINC FINGER PROTEIN"/>
    <property type="match status" value="1"/>
</dbReference>
<evidence type="ECO:0000256" key="6">
    <source>
        <dbReference type="ARBA" id="ARBA00023015"/>
    </source>
</evidence>
<evidence type="ECO:0000256" key="3">
    <source>
        <dbReference type="ARBA" id="ARBA00022737"/>
    </source>
</evidence>
<keyword evidence="3" id="KW-0677">Repeat</keyword>
<evidence type="ECO:0000256" key="5">
    <source>
        <dbReference type="ARBA" id="ARBA00022833"/>
    </source>
</evidence>
<dbReference type="OrthoDB" id="6077919at2759"/>
<evidence type="ECO:0000256" key="1">
    <source>
        <dbReference type="ARBA" id="ARBA00004123"/>
    </source>
</evidence>
<dbReference type="GO" id="GO:0000981">
    <property type="term" value="F:DNA-binding transcription factor activity, RNA polymerase II-specific"/>
    <property type="evidence" value="ECO:0007669"/>
    <property type="project" value="TreeGrafter"/>
</dbReference>
<evidence type="ECO:0000256" key="8">
    <source>
        <dbReference type="ARBA" id="ARBA00023242"/>
    </source>
</evidence>
<comment type="subcellular location">
    <subcellularLocation>
        <location evidence="1">Nucleus</location>
    </subcellularLocation>
</comment>
<keyword evidence="6" id="KW-0805">Transcription regulation</keyword>
<protein>
    <recommendedName>
        <fullName evidence="10">C2H2-type domain-containing protein</fullName>
    </recommendedName>
</protein>
<keyword evidence="7" id="KW-0804">Transcription</keyword>
<evidence type="ECO:0000256" key="2">
    <source>
        <dbReference type="ARBA" id="ARBA00022723"/>
    </source>
</evidence>
<keyword evidence="2" id="KW-0479">Metal-binding</keyword>
<dbReference type="Proteomes" id="UP000292052">
    <property type="component" value="Unassembled WGS sequence"/>
</dbReference>
<feature type="domain" description="C2H2-type" evidence="10">
    <location>
        <begin position="13"/>
        <end position="41"/>
    </location>
</feature>
<dbReference type="Pfam" id="PF00096">
    <property type="entry name" value="zf-C2H2"/>
    <property type="match status" value="2"/>
</dbReference>
<keyword evidence="8" id="KW-0539">Nucleus</keyword>
<evidence type="ECO:0000256" key="4">
    <source>
        <dbReference type="ARBA" id="ARBA00022771"/>
    </source>
</evidence>
<dbReference type="PROSITE" id="PS50157">
    <property type="entry name" value="ZINC_FINGER_C2H2_2"/>
    <property type="match status" value="2"/>
</dbReference>
<dbReference type="EMBL" id="QDEB01077859">
    <property type="protein sequence ID" value="RZC34670.1"/>
    <property type="molecule type" value="Genomic_DNA"/>
</dbReference>
<dbReference type="GO" id="GO:0008270">
    <property type="term" value="F:zinc ion binding"/>
    <property type="evidence" value="ECO:0007669"/>
    <property type="project" value="UniProtKB-KW"/>
</dbReference>
<organism evidence="11 13">
    <name type="scientific">Asbolus verrucosus</name>
    <name type="common">Desert ironclad beetle</name>
    <dbReference type="NCBI Taxonomy" id="1661398"/>
    <lineage>
        <taxon>Eukaryota</taxon>
        <taxon>Metazoa</taxon>
        <taxon>Ecdysozoa</taxon>
        <taxon>Arthropoda</taxon>
        <taxon>Hexapoda</taxon>
        <taxon>Insecta</taxon>
        <taxon>Pterygota</taxon>
        <taxon>Neoptera</taxon>
        <taxon>Endopterygota</taxon>
        <taxon>Coleoptera</taxon>
        <taxon>Polyphaga</taxon>
        <taxon>Cucujiformia</taxon>
        <taxon>Tenebrionidae</taxon>
        <taxon>Pimeliinae</taxon>
        <taxon>Asbolus</taxon>
    </lineage>
</organism>
<proteinExistence type="predicted"/>
<dbReference type="SUPFAM" id="SSF57667">
    <property type="entry name" value="beta-beta-alpha zinc fingers"/>
    <property type="match status" value="1"/>
</dbReference>
<sequence length="69" mass="8103">MLHVRVHTKEKPHVCKICGKRYSQRGTLTLHIRTVHNKEKPYRCTICSKRFVAKVLLNSHLKLHSKKSV</sequence>
<keyword evidence="4 9" id="KW-0863">Zinc-finger</keyword>
<dbReference type="PANTHER" id="PTHR24394:SF29">
    <property type="entry name" value="MYONEURIN"/>
    <property type="match status" value="1"/>
</dbReference>
<keyword evidence="13" id="KW-1185">Reference proteome</keyword>
<evidence type="ECO:0000259" key="10">
    <source>
        <dbReference type="PROSITE" id="PS50157"/>
    </source>
</evidence>
<reference evidence="11 13" key="1">
    <citation type="submission" date="2017-03" db="EMBL/GenBank/DDBJ databases">
        <title>Genome of the blue death feigning beetle - Asbolus verrucosus.</title>
        <authorList>
            <person name="Rider S.D."/>
        </authorList>
    </citation>
    <scope>NUCLEOTIDE SEQUENCE [LARGE SCALE GENOMIC DNA]</scope>
    <source>
        <strain evidence="11">Butters</strain>
        <tissue evidence="11">Head and leg muscle</tissue>
    </source>
</reference>
<feature type="domain" description="C2H2-type" evidence="10">
    <location>
        <begin position="42"/>
        <end position="69"/>
    </location>
</feature>
<dbReference type="Gene3D" id="3.30.160.60">
    <property type="entry name" value="Classic Zinc Finger"/>
    <property type="match status" value="2"/>
</dbReference>
<evidence type="ECO:0000313" key="13">
    <source>
        <dbReference type="Proteomes" id="UP000292052"/>
    </source>
</evidence>